<gene>
    <name evidence="1" type="ORF">CCHOA_02655</name>
</gene>
<sequence>MHWSGSFPAGVLLSVASGVSPWREQAHQGVGFSHLLPRPIAVRIHCNLMSSVEGHAYTQQALNAAAVEALDFFQQASDADERMLFAAIASADLPENLQQHKIHNDPLTITPIEDFAAANDPGQFIAEIVWPPLVGGALLAQRIRFSEPGELASHPALLIVGVLRNGYSTTLLKILDDSVPAEQRLRGGQSIAPELIEALQATFR</sequence>
<name>A0A3G6J7S4_9CORY</name>
<dbReference type="EMBL" id="CP033896">
    <property type="protein sequence ID" value="AZA12948.1"/>
    <property type="molecule type" value="Genomic_DNA"/>
</dbReference>
<protein>
    <submittedName>
        <fullName evidence="1">Uncharacterized protein</fullName>
    </submittedName>
</protein>
<reference evidence="1 2" key="1">
    <citation type="submission" date="2018-11" db="EMBL/GenBank/DDBJ databases">
        <authorList>
            <person name="Kleinhagauer T."/>
            <person name="Glaeser S.P."/>
            <person name="Spergser J."/>
            <person name="Ruckert C."/>
            <person name="Kaempfer P."/>
            <person name="Busse H.-J."/>
        </authorList>
    </citation>
    <scope>NUCLEOTIDE SEQUENCE [LARGE SCALE GENOMIC DNA]</scope>
    <source>
        <strain evidence="1 2">200CH</strain>
    </source>
</reference>
<keyword evidence="2" id="KW-1185">Reference proteome</keyword>
<dbReference type="KEGG" id="ccho:CCHOA_02655"/>
<organism evidence="1 2">
    <name type="scientific">Corynebacterium choanae</name>
    <dbReference type="NCBI Taxonomy" id="1862358"/>
    <lineage>
        <taxon>Bacteria</taxon>
        <taxon>Bacillati</taxon>
        <taxon>Actinomycetota</taxon>
        <taxon>Actinomycetes</taxon>
        <taxon>Mycobacteriales</taxon>
        <taxon>Corynebacteriaceae</taxon>
        <taxon>Corynebacterium</taxon>
    </lineage>
</organism>
<evidence type="ECO:0000313" key="2">
    <source>
        <dbReference type="Proteomes" id="UP000269019"/>
    </source>
</evidence>
<dbReference type="AlphaFoldDB" id="A0A3G6J7S4"/>
<accession>A0A3G6J7S4</accession>
<dbReference type="Proteomes" id="UP000269019">
    <property type="component" value="Chromosome"/>
</dbReference>
<evidence type="ECO:0000313" key="1">
    <source>
        <dbReference type="EMBL" id="AZA12948.1"/>
    </source>
</evidence>
<proteinExistence type="predicted"/>